<dbReference type="Pfam" id="PF00149">
    <property type="entry name" value="Metallophos"/>
    <property type="match status" value="1"/>
</dbReference>
<feature type="domain" description="Calcineurin-like phosphoesterase" evidence="6">
    <location>
        <begin position="64"/>
        <end position="298"/>
    </location>
</feature>
<dbReference type="EMBL" id="SWFT01000121">
    <property type="protein sequence ID" value="KAA8899703.1"/>
    <property type="molecule type" value="Genomic_DNA"/>
</dbReference>
<keyword evidence="3 5" id="KW-1133">Transmembrane helix</keyword>
<dbReference type="AlphaFoldDB" id="A0A642UIL0"/>
<dbReference type="OMA" id="LHCMKYP"/>
<dbReference type="GO" id="GO:0016787">
    <property type="term" value="F:hydrolase activity"/>
    <property type="evidence" value="ECO:0007669"/>
    <property type="project" value="InterPro"/>
</dbReference>
<gene>
    <name evidence="7" type="ORF">DIURU_004186</name>
</gene>
<evidence type="ECO:0000259" key="6">
    <source>
        <dbReference type="Pfam" id="PF00149"/>
    </source>
</evidence>
<dbReference type="SUPFAM" id="SSF56300">
    <property type="entry name" value="Metallo-dependent phosphatases"/>
    <property type="match status" value="1"/>
</dbReference>
<accession>A0A642UIL0</accession>
<comment type="subcellular location">
    <subcellularLocation>
        <location evidence="1">Membrane</location>
        <topology evidence="1">Multi-pass membrane protein</topology>
    </subcellularLocation>
</comment>
<feature type="transmembrane region" description="Helical" evidence="5">
    <location>
        <begin position="20"/>
        <end position="38"/>
    </location>
</feature>
<reference evidence="7 8" key="1">
    <citation type="submission" date="2019-07" db="EMBL/GenBank/DDBJ databases">
        <title>Genome assembly of two rare yeast pathogens: Diutina rugosa and Trichomonascus ciferrii.</title>
        <authorList>
            <person name="Mixao V."/>
            <person name="Saus E."/>
            <person name="Hansen A."/>
            <person name="Lass-Flor C."/>
            <person name="Gabaldon T."/>
        </authorList>
    </citation>
    <scope>NUCLEOTIDE SEQUENCE [LARGE SCALE GENOMIC DNA]</scope>
    <source>
        <strain evidence="7 8">CBS 613</strain>
    </source>
</reference>
<feature type="transmembrane region" description="Helical" evidence="5">
    <location>
        <begin position="418"/>
        <end position="437"/>
    </location>
</feature>
<dbReference type="Proteomes" id="UP000449547">
    <property type="component" value="Unassembled WGS sequence"/>
</dbReference>
<dbReference type="OrthoDB" id="5977743at2759"/>
<evidence type="ECO:0000256" key="5">
    <source>
        <dbReference type="SAM" id="Phobius"/>
    </source>
</evidence>
<evidence type="ECO:0000256" key="1">
    <source>
        <dbReference type="ARBA" id="ARBA00004141"/>
    </source>
</evidence>
<keyword evidence="4 5" id="KW-0472">Membrane</keyword>
<proteinExistence type="predicted"/>
<dbReference type="VEuPathDB" id="FungiDB:DIURU_004186"/>
<sequence>MKEYVRAYSPRPPQTRLHFNWKFVVSLFVVWVSVIHFFERIQPGWLIGRCQWNRWEQAAPDHHRVAIIADPQIIDDYSYPKLPRWFQRVFEFCADNYLRRNYRYIEGNLDPDTVIFLGDLFDGGREWNTTGGDDVWFNEFKRFSSIYDLSSNRRHYWSVPGNHDIGFQNVTKAKSDRFAQFFGELNRVVEIGNHSIVMIDTISLSHPNPEVNTEANEFLTNLEQHIVHPDNPRILLTHVPLYRWPDKQRCGPRRERNHRLFPLMRGVEYQTVIEYEISKRIMQTVGPTLILAGDDHDYCDIKQEFTHKGRDMVAREITVKAAGMTGGVKYPAIQLLSLHTGGDSNSYSTEMCYMPAAYSSVKTYGYLFMASVAFLGLLYLFPSRLNHFTKRTNQLLNDSRLKQRWYYWVDEERNWSGFWLHLVLAFVIPVGIWIFYVRSLYHV</sequence>
<dbReference type="GO" id="GO:0016020">
    <property type="term" value="C:membrane"/>
    <property type="evidence" value="ECO:0007669"/>
    <property type="project" value="UniProtKB-SubCell"/>
</dbReference>
<organism evidence="7 8">
    <name type="scientific">Diutina rugosa</name>
    <name type="common">Yeast</name>
    <name type="synonym">Candida rugosa</name>
    <dbReference type="NCBI Taxonomy" id="5481"/>
    <lineage>
        <taxon>Eukaryota</taxon>
        <taxon>Fungi</taxon>
        <taxon>Dikarya</taxon>
        <taxon>Ascomycota</taxon>
        <taxon>Saccharomycotina</taxon>
        <taxon>Pichiomycetes</taxon>
        <taxon>Debaryomycetaceae</taxon>
        <taxon>Diutina</taxon>
    </lineage>
</organism>
<evidence type="ECO:0000313" key="7">
    <source>
        <dbReference type="EMBL" id="KAA8899703.1"/>
    </source>
</evidence>
<evidence type="ECO:0000256" key="4">
    <source>
        <dbReference type="ARBA" id="ARBA00023136"/>
    </source>
</evidence>
<dbReference type="InterPro" id="IPR029052">
    <property type="entry name" value="Metallo-depent_PP-like"/>
</dbReference>
<protein>
    <recommendedName>
        <fullName evidence="6">Calcineurin-like phosphoesterase domain-containing protein</fullName>
    </recommendedName>
</protein>
<comment type="caution">
    <text evidence="7">The sequence shown here is derived from an EMBL/GenBank/DDBJ whole genome shotgun (WGS) entry which is preliminary data.</text>
</comment>
<name>A0A642UIL0_DIURU</name>
<keyword evidence="2 5" id="KW-0812">Transmembrane</keyword>
<keyword evidence="8" id="KW-1185">Reference proteome</keyword>
<dbReference type="PANTHER" id="PTHR13315">
    <property type="entry name" value="METALLO PHOSPHOESTERASE RELATED"/>
    <property type="match status" value="1"/>
</dbReference>
<evidence type="ECO:0000313" key="8">
    <source>
        <dbReference type="Proteomes" id="UP000449547"/>
    </source>
</evidence>
<evidence type="ECO:0000256" key="2">
    <source>
        <dbReference type="ARBA" id="ARBA00022692"/>
    </source>
</evidence>
<dbReference type="GO" id="GO:0006506">
    <property type="term" value="P:GPI anchor biosynthetic process"/>
    <property type="evidence" value="ECO:0007669"/>
    <property type="project" value="InterPro"/>
</dbReference>
<dbReference type="Gene3D" id="3.60.21.10">
    <property type="match status" value="1"/>
</dbReference>
<dbReference type="InterPro" id="IPR033308">
    <property type="entry name" value="PGAP5/Cdc1/Ted1"/>
</dbReference>
<dbReference type="InterPro" id="IPR004843">
    <property type="entry name" value="Calcineurin-like_PHP"/>
</dbReference>
<dbReference type="PANTHER" id="PTHR13315:SF4">
    <property type="entry name" value="METALLOPHOSPHOESTERASE, ISOFORM E"/>
    <property type="match status" value="1"/>
</dbReference>
<dbReference type="GO" id="GO:0005783">
    <property type="term" value="C:endoplasmic reticulum"/>
    <property type="evidence" value="ECO:0007669"/>
    <property type="project" value="TreeGrafter"/>
</dbReference>
<dbReference type="GeneID" id="54782837"/>
<dbReference type="RefSeq" id="XP_034011049.1">
    <property type="nucleotide sequence ID" value="XM_034157031.1"/>
</dbReference>
<evidence type="ECO:0000256" key="3">
    <source>
        <dbReference type="ARBA" id="ARBA00022989"/>
    </source>
</evidence>
<feature type="transmembrane region" description="Helical" evidence="5">
    <location>
        <begin position="364"/>
        <end position="381"/>
    </location>
</feature>